<name>A0A010ZUH9_9ACTN</name>
<keyword evidence="4" id="KW-0067">ATP-binding</keyword>
<dbReference type="Gene3D" id="1.10.510.10">
    <property type="entry name" value="Transferase(Phosphotransferase) domain 1"/>
    <property type="match status" value="1"/>
</dbReference>
<dbReference type="RefSeq" id="WP_035852043.1">
    <property type="nucleotide sequence ID" value="NZ_KK073874.1"/>
</dbReference>
<dbReference type="InterPro" id="IPR011009">
    <property type="entry name" value="Kinase-like_dom_sf"/>
</dbReference>
<dbReference type="GO" id="GO:0005524">
    <property type="term" value="F:ATP binding"/>
    <property type="evidence" value="ECO:0007669"/>
    <property type="project" value="UniProtKB-KW"/>
</dbReference>
<dbReference type="Pfam" id="PF00069">
    <property type="entry name" value="Pkinase"/>
    <property type="match status" value="1"/>
</dbReference>
<dbReference type="PATRIC" id="fig|927661.3.peg.3465"/>
<keyword evidence="7" id="KW-1185">Reference proteome</keyword>
<proteinExistence type="predicted"/>
<evidence type="ECO:0000256" key="3">
    <source>
        <dbReference type="ARBA" id="ARBA00022777"/>
    </source>
</evidence>
<reference evidence="6 7" key="1">
    <citation type="submission" date="2013-07" db="EMBL/GenBank/DDBJ databases">
        <authorList>
            <consortium name="DOE Joint Genome Institute"/>
            <person name="Eisen J."/>
            <person name="Huntemann M."/>
            <person name="Han J."/>
            <person name="Chen A."/>
            <person name="Kyrpides N."/>
            <person name="Mavromatis K."/>
            <person name="Markowitz V."/>
            <person name="Palaniappan K."/>
            <person name="Ivanova N."/>
            <person name="Schaumberg A."/>
            <person name="Pati A."/>
            <person name="Liolios K."/>
            <person name="Nordberg H.P."/>
            <person name="Cantor M.N."/>
            <person name="Hua S.X."/>
            <person name="Woyke T."/>
        </authorList>
    </citation>
    <scope>NUCLEOTIDE SEQUENCE [LARGE SCALE GENOMIC DNA]</scope>
    <source>
        <strain evidence="6 7">DSM 44712</strain>
    </source>
</reference>
<dbReference type="InterPro" id="IPR000719">
    <property type="entry name" value="Prot_kinase_dom"/>
</dbReference>
<keyword evidence="1" id="KW-0808">Transferase</keyword>
<dbReference type="HOGENOM" id="CLU_524516_0_0_11"/>
<dbReference type="SUPFAM" id="SSF56112">
    <property type="entry name" value="Protein kinase-like (PK-like)"/>
    <property type="match status" value="1"/>
</dbReference>
<dbReference type="PANTHER" id="PTHR43289">
    <property type="entry name" value="MITOGEN-ACTIVATED PROTEIN KINASE KINASE KINASE 20-RELATED"/>
    <property type="match status" value="1"/>
</dbReference>
<dbReference type="SMART" id="SM00220">
    <property type="entry name" value="S_TKc"/>
    <property type="match status" value="1"/>
</dbReference>
<keyword evidence="3 6" id="KW-0418">Kinase</keyword>
<feature type="domain" description="Protein kinase" evidence="5">
    <location>
        <begin position="12"/>
        <end position="295"/>
    </location>
</feature>
<dbReference type="Proteomes" id="UP000021053">
    <property type="component" value="Unassembled WGS sequence"/>
</dbReference>
<dbReference type="EMBL" id="JFBT01000001">
    <property type="protein sequence ID" value="EXG82334.1"/>
    <property type="molecule type" value="Genomic_DNA"/>
</dbReference>
<evidence type="ECO:0000313" key="6">
    <source>
        <dbReference type="EMBL" id="EXG82334.1"/>
    </source>
</evidence>
<dbReference type="PANTHER" id="PTHR43289:SF34">
    <property type="entry name" value="SERINE_THREONINE-PROTEIN KINASE YBDM-RELATED"/>
    <property type="match status" value="1"/>
</dbReference>
<dbReference type="AlphaFoldDB" id="A0A010ZUH9"/>
<gene>
    <name evidence="6" type="ORF">CryarDRAFT_3507</name>
</gene>
<evidence type="ECO:0000259" key="5">
    <source>
        <dbReference type="PROSITE" id="PS50011"/>
    </source>
</evidence>
<dbReference type="PROSITE" id="PS00108">
    <property type="entry name" value="PROTEIN_KINASE_ST"/>
    <property type="match status" value="1"/>
</dbReference>
<comment type="caution">
    <text evidence="6">The sequence shown here is derived from an EMBL/GenBank/DDBJ whole genome shotgun (WGS) entry which is preliminary data.</text>
</comment>
<evidence type="ECO:0000313" key="7">
    <source>
        <dbReference type="Proteomes" id="UP000021053"/>
    </source>
</evidence>
<evidence type="ECO:0000256" key="4">
    <source>
        <dbReference type="ARBA" id="ARBA00022840"/>
    </source>
</evidence>
<protein>
    <submittedName>
        <fullName evidence="6">Protein kinase family protein</fullName>
    </submittedName>
</protein>
<evidence type="ECO:0000256" key="1">
    <source>
        <dbReference type="ARBA" id="ARBA00022679"/>
    </source>
</evidence>
<accession>A0A010ZUH9</accession>
<dbReference type="PROSITE" id="PS50011">
    <property type="entry name" value="PROTEIN_KINASE_DOM"/>
    <property type="match status" value="1"/>
</dbReference>
<evidence type="ECO:0000256" key="2">
    <source>
        <dbReference type="ARBA" id="ARBA00022741"/>
    </source>
</evidence>
<dbReference type="InterPro" id="IPR008271">
    <property type="entry name" value="Ser/Thr_kinase_AS"/>
</dbReference>
<organism evidence="6 7">
    <name type="scientific">Cryptosporangium arvum DSM 44712</name>
    <dbReference type="NCBI Taxonomy" id="927661"/>
    <lineage>
        <taxon>Bacteria</taxon>
        <taxon>Bacillati</taxon>
        <taxon>Actinomycetota</taxon>
        <taxon>Actinomycetes</taxon>
        <taxon>Cryptosporangiales</taxon>
        <taxon>Cryptosporangiaceae</taxon>
        <taxon>Cryptosporangium</taxon>
    </lineage>
</organism>
<dbReference type="GO" id="GO:0004674">
    <property type="term" value="F:protein serine/threonine kinase activity"/>
    <property type="evidence" value="ECO:0007669"/>
    <property type="project" value="TreeGrafter"/>
</dbReference>
<sequence length="468" mass="50462">MRAGPPDQPDRFELVGSARHGGEGVAWRARFRGDRDDGPWFAVKQLHRPPGVGADWPTAADRQRWQDHRILLASLDVPRLVPMLDFFLAHQGEGDGPGVPHVVMPWISGPTLAEKVADAPITHRNLDERLALVEDLAHALGGLHTRSAASGNSLLHSDVKPSNCVIDPADGLILVDLGGLRLLEEPADERGMHTAGYAAPEVLRDPCAPRSTASDIYALGAVACYCLTGVGPPAASDPGYVNVSRKTLAAGLGALRLPGSEALIDQVLAAMDPDPAARPTDPVVWAARLRRLAALPPARRRPSVTALILALTLSVATVALPARELPARPAAAPAYASREVQITSPRSGQDVQGCQAFVGTSDLPPHRTMVLTRRSASADDRTRWAQPVENWQQPDRLRTWYGYQFFGDASAVGDHFVVEVFVADRAVLLASWQRALRAGEKWKVVGVPPEWQLAAAVTVRRVPGFRRC</sequence>
<keyword evidence="2" id="KW-0547">Nucleotide-binding</keyword>